<evidence type="ECO:0000259" key="1">
    <source>
        <dbReference type="Pfam" id="PF06890"/>
    </source>
</evidence>
<reference evidence="2 3" key="1">
    <citation type="journal article" date="2011" name="Science">
        <title>Drosophila microbiome modulates host developmental and metabolic homeostasis via insulin signaling.</title>
        <authorList>
            <person name="Shin S.C."/>
            <person name="Kim S.H."/>
            <person name="You H."/>
            <person name="Kim B."/>
            <person name="Kim A.C."/>
            <person name="Lee K.A."/>
            <person name="Yoon J.H."/>
            <person name="Ryu J.H."/>
            <person name="Lee W.J."/>
        </authorList>
    </citation>
    <scope>NUCLEOTIDE SEQUENCE [LARGE SCALE GENOMIC DNA]</scope>
    <source>
        <strain evidence="2 3">DM001</strain>
    </source>
</reference>
<name>F1YRH6_9PROT</name>
<protein>
    <submittedName>
        <fullName evidence="2">Mu-Like Prophage Protein</fullName>
    </submittedName>
</protein>
<gene>
    <name evidence="2" type="ORF">APO_0509</name>
</gene>
<dbReference type="AlphaFoldDB" id="F1YRH6"/>
<dbReference type="InterPro" id="IPR053861">
    <property type="entry name" value="Phage_Mu_Gp45_N"/>
</dbReference>
<dbReference type="NCBIfam" id="TIGR01644">
    <property type="entry name" value="phage_P2_V"/>
    <property type="match status" value="1"/>
</dbReference>
<comment type="caution">
    <text evidence="2">The sequence shown here is derived from an EMBL/GenBank/DDBJ whole genome shotgun (WGS) entry which is preliminary data.</text>
</comment>
<dbReference type="OrthoDB" id="8449472at2"/>
<evidence type="ECO:0000313" key="2">
    <source>
        <dbReference type="EMBL" id="EGE48661.1"/>
    </source>
</evidence>
<sequence>MSRMLQSLFMGVRNLFVRGVVRDLDDSGANQTLTVDTHVGRTRTQVPVYQIYGLASHVPHDGAITVMLHAGGDHSDPIALPPSNPEKARMGNLAEGETVLYDSVGQKIFLQGGKIVMVDAAQQMLVRVAGQTVLTVTQDGASVQGDLSVSGDVTSGGTVTGKKDVVADAVSLKDHTHTSGEPGSPTSAPT</sequence>
<dbReference type="Pfam" id="PF06890">
    <property type="entry name" value="Phage_Mu_Gp45"/>
    <property type="match status" value="1"/>
</dbReference>
<evidence type="ECO:0000313" key="3">
    <source>
        <dbReference type="Proteomes" id="UP000018454"/>
    </source>
</evidence>
<dbReference type="RefSeq" id="WP_006115531.1">
    <property type="nucleotide sequence ID" value="NZ_AEUP01000010.1"/>
</dbReference>
<accession>F1YRH6</accession>
<dbReference type="InterPro" id="IPR013046">
    <property type="entry name" value="GpV/Gp45"/>
</dbReference>
<dbReference type="Proteomes" id="UP000018454">
    <property type="component" value="Unassembled WGS sequence"/>
</dbReference>
<dbReference type="EMBL" id="AEUP01000010">
    <property type="protein sequence ID" value="EGE48661.1"/>
    <property type="molecule type" value="Genomic_DNA"/>
</dbReference>
<proteinExistence type="predicted"/>
<feature type="domain" description="Bacteriophage Mu Gp45 N-terminal" evidence="1">
    <location>
        <begin position="18"/>
        <end position="84"/>
    </location>
</feature>
<organism evidence="2 3">
    <name type="scientific">Acetobacter pomorum DM001</name>
    <dbReference type="NCBI Taxonomy" id="945681"/>
    <lineage>
        <taxon>Bacteria</taxon>
        <taxon>Pseudomonadati</taxon>
        <taxon>Pseudomonadota</taxon>
        <taxon>Alphaproteobacteria</taxon>
        <taxon>Acetobacterales</taxon>
        <taxon>Acetobacteraceae</taxon>
        <taxon>Acetobacter</taxon>
    </lineage>
</organism>